<feature type="region of interest" description="Disordered" evidence="1">
    <location>
        <begin position="535"/>
        <end position="558"/>
    </location>
</feature>
<feature type="compositionally biased region" description="Low complexity" evidence="1">
    <location>
        <begin position="258"/>
        <end position="269"/>
    </location>
</feature>
<feature type="region of interest" description="Disordered" evidence="1">
    <location>
        <begin position="256"/>
        <end position="328"/>
    </location>
</feature>
<dbReference type="EMBL" id="CAMAPF010000031">
    <property type="protein sequence ID" value="CAH9077634.1"/>
    <property type="molecule type" value="Genomic_DNA"/>
</dbReference>
<protein>
    <recommendedName>
        <fullName evidence="2">C2 NT-type domain-containing protein</fullName>
    </recommendedName>
</protein>
<proteinExistence type="predicted"/>
<feature type="compositionally biased region" description="Basic and acidic residues" evidence="1">
    <location>
        <begin position="358"/>
        <end position="377"/>
    </location>
</feature>
<dbReference type="Proteomes" id="UP001152523">
    <property type="component" value="Unassembled WGS sequence"/>
</dbReference>
<evidence type="ECO:0000313" key="3">
    <source>
        <dbReference type="EMBL" id="CAH9077634.1"/>
    </source>
</evidence>
<evidence type="ECO:0000259" key="2">
    <source>
        <dbReference type="PROSITE" id="PS51840"/>
    </source>
</evidence>
<dbReference type="Pfam" id="PF10358">
    <property type="entry name" value="NT-C2"/>
    <property type="match status" value="1"/>
</dbReference>
<feature type="region of interest" description="Disordered" evidence="1">
    <location>
        <begin position="198"/>
        <end position="232"/>
    </location>
</feature>
<feature type="region of interest" description="Disordered" evidence="1">
    <location>
        <begin position="347"/>
        <end position="429"/>
    </location>
</feature>
<dbReference type="InterPro" id="IPR019448">
    <property type="entry name" value="NT-C2"/>
</dbReference>
<keyword evidence="4" id="KW-1185">Reference proteome</keyword>
<dbReference type="PROSITE" id="PS51840">
    <property type="entry name" value="C2_NT"/>
    <property type="match status" value="1"/>
</dbReference>
<dbReference type="PANTHER" id="PTHR31344:SF24">
    <property type="entry name" value="C2 NT-TYPE DOMAIN-CONTAINING PROTEIN"/>
    <property type="match status" value="1"/>
</dbReference>
<dbReference type="InterPro" id="IPR021827">
    <property type="entry name" value="Nup186/Nup192/Nup205"/>
</dbReference>
<feature type="compositionally biased region" description="Polar residues" evidence="1">
    <location>
        <begin position="304"/>
        <end position="328"/>
    </location>
</feature>
<feature type="compositionally biased region" description="Polar residues" evidence="1">
    <location>
        <begin position="270"/>
        <end position="295"/>
    </location>
</feature>
<gene>
    <name evidence="3" type="ORF">CEPIT_LOCUS6253</name>
</gene>
<dbReference type="GO" id="GO:0005643">
    <property type="term" value="C:nuclear pore"/>
    <property type="evidence" value="ECO:0007669"/>
    <property type="project" value="InterPro"/>
</dbReference>
<feature type="compositionally biased region" description="Polar residues" evidence="1">
    <location>
        <begin position="612"/>
        <end position="624"/>
    </location>
</feature>
<accession>A0AAV0CHG6</accession>
<dbReference type="PANTHER" id="PTHR31344">
    <property type="entry name" value="NUCLEAR PORE COMPLEX PROTEIN NUP205"/>
    <property type="match status" value="1"/>
</dbReference>
<feature type="compositionally biased region" description="Polar residues" evidence="1">
    <location>
        <begin position="393"/>
        <end position="411"/>
    </location>
</feature>
<reference evidence="3" key="1">
    <citation type="submission" date="2022-07" db="EMBL/GenBank/DDBJ databases">
        <authorList>
            <person name="Macas J."/>
            <person name="Novak P."/>
            <person name="Neumann P."/>
        </authorList>
    </citation>
    <scope>NUCLEOTIDE SEQUENCE</scope>
</reference>
<dbReference type="AlphaFoldDB" id="A0AAV0CHG6"/>
<sequence>MVLGLRSKNSRKGGSVQVDFIIYVEDLKPWPPSQSLKSVQSVLFVWENGEESSGSFVSDVGDTSIEFNKSITLQVTLCRDKKAPDKFQKNILDFYFYEPRKDKASRGQLLGTCVINLADFGATEKAISICTPVNCKKSSKSSEQPSLFITINSYYSGSTNSSPKPSFSKEKHNDYDGQTSVADALNEENDDECEIADFTDDDDVSSRSSQNASFSTFKSSSGPPSRPSMNRVDTTISGLATAAPFANIFREDLRSSDRSITSMSSERSSLNAEKNTRNDNSSYTKFYERSMTSVPKKNAHPVAESSSSFTSSLGPNGKPTSTKRWSDQLQPEQDAELLVDEVQHFSEMKLATNPSPDAWRKSNRRSETLNSNKKEDAVQGSNSADGKLKHSKSLQPNNLANRNTFLGGSHNNTEKTVSHKSSHGLPDRKNDWKHKVEMLEEELRETAVLEVSLYSVVADHTNSSNKIHAPARRLSRFYLQACKMKSRDKQASAARAAIAGLVLVSKACGNDVSRLTFWLSNSIVLRAIVSQGTVDMSHNSTSKSGTTGRSHKQRNDNFFTKESKKSLKEEDTDWEDVTTFVFALEQLEAWIFARIIESMWWQTLTPYMQSSVPTTSDKPMISNSKKGRKPGLGEQEQNNFSIELWKKAFKDACERLCPVRAGGNECGCLPVLAKLIMEQLVSRLDVAMFNAILRESDDEMPTDPVSDPISDAKVLPIPAGKSSFGAGAQLKNAVGNWSRWLSNLFGIEENDPPPRSNNNLLDGKQLGLSKPFRLLNELSDLMMLPCDMVADSQTRKEVCPRFSPTLIKRVLINFAPDEFYQKPVPEEVFDALDNEDHVDESGECLISFPCSAAPIVYSSPHAASVTTGTMGDVGSLTLSHIGLSILKRSYTSDDELDELDSPLSCIMADRSRDSSLKKIDWKTNGKGSRNIVRYQLLRQVWRDEEQ</sequence>
<feature type="region of interest" description="Disordered" evidence="1">
    <location>
        <begin position="612"/>
        <end position="634"/>
    </location>
</feature>
<feature type="compositionally biased region" description="Polar residues" evidence="1">
    <location>
        <begin position="156"/>
        <end position="165"/>
    </location>
</feature>
<feature type="domain" description="C2 NT-type" evidence="2">
    <location>
        <begin position="8"/>
        <end position="155"/>
    </location>
</feature>
<evidence type="ECO:0000256" key="1">
    <source>
        <dbReference type="SAM" id="MobiDB-lite"/>
    </source>
</evidence>
<organism evidence="3 4">
    <name type="scientific">Cuscuta epithymum</name>
    <dbReference type="NCBI Taxonomy" id="186058"/>
    <lineage>
        <taxon>Eukaryota</taxon>
        <taxon>Viridiplantae</taxon>
        <taxon>Streptophyta</taxon>
        <taxon>Embryophyta</taxon>
        <taxon>Tracheophyta</taxon>
        <taxon>Spermatophyta</taxon>
        <taxon>Magnoliopsida</taxon>
        <taxon>eudicotyledons</taxon>
        <taxon>Gunneridae</taxon>
        <taxon>Pentapetalae</taxon>
        <taxon>asterids</taxon>
        <taxon>lamiids</taxon>
        <taxon>Solanales</taxon>
        <taxon>Convolvulaceae</taxon>
        <taxon>Cuscuteae</taxon>
        <taxon>Cuscuta</taxon>
        <taxon>Cuscuta subgen. Cuscuta</taxon>
    </lineage>
</organism>
<feature type="compositionally biased region" description="Polar residues" evidence="1">
    <location>
        <begin position="206"/>
        <end position="232"/>
    </location>
</feature>
<feature type="region of interest" description="Disordered" evidence="1">
    <location>
        <begin position="156"/>
        <end position="177"/>
    </location>
</feature>
<evidence type="ECO:0000313" key="4">
    <source>
        <dbReference type="Proteomes" id="UP001152523"/>
    </source>
</evidence>
<name>A0AAV0CHG6_9ASTE</name>
<comment type="caution">
    <text evidence="3">The sequence shown here is derived from an EMBL/GenBank/DDBJ whole genome shotgun (WGS) entry which is preliminary data.</text>
</comment>
<feature type="compositionally biased region" description="Polar residues" evidence="1">
    <location>
        <begin position="535"/>
        <end position="548"/>
    </location>
</feature>